<dbReference type="InterPro" id="IPR004013">
    <property type="entry name" value="PHP_dom"/>
</dbReference>
<dbReference type="GO" id="GO:0008270">
    <property type="term" value="F:zinc ion binding"/>
    <property type="evidence" value="ECO:0007669"/>
    <property type="project" value="TreeGrafter"/>
</dbReference>
<proteinExistence type="predicted"/>
<dbReference type="PANTHER" id="PTHR36928:SF1">
    <property type="entry name" value="PHOSPHATASE YCDX-RELATED"/>
    <property type="match status" value="1"/>
</dbReference>
<dbReference type="InterPro" id="IPR016195">
    <property type="entry name" value="Pol/histidinol_Pase-like"/>
</dbReference>
<dbReference type="SMART" id="SM00481">
    <property type="entry name" value="POLIIIAc"/>
    <property type="match status" value="1"/>
</dbReference>
<dbReference type="OrthoDB" id="9808747at2"/>
<accession>A0A552V8V4</accession>
<dbReference type="Gene3D" id="3.20.20.140">
    <property type="entry name" value="Metal-dependent hydrolases"/>
    <property type="match status" value="1"/>
</dbReference>
<dbReference type="InterPro" id="IPR003141">
    <property type="entry name" value="Pol/His_phosphatase_N"/>
</dbReference>
<evidence type="ECO:0000313" key="2">
    <source>
        <dbReference type="EMBL" id="TRW26903.1"/>
    </source>
</evidence>
<evidence type="ECO:0000313" key="3">
    <source>
        <dbReference type="Proteomes" id="UP000319424"/>
    </source>
</evidence>
<gene>
    <name evidence="2" type="ORF">FL857_05515</name>
</gene>
<dbReference type="AlphaFoldDB" id="A0A552V8V4"/>
<dbReference type="PANTHER" id="PTHR36928">
    <property type="entry name" value="PHOSPHATASE YCDX-RELATED"/>
    <property type="match status" value="1"/>
</dbReference>
<organism evidence="2 3">
    <name type="scientific">Criibacterium bergeronii</name>
    <dbReference type="NCBI Taxonomy" id="1871336"/>
    <lineage>
        <taxon>Bacteria</taxon>
        <taxon>Bacillati</taxon>
        <taxon>Bacillota</taxon>
        <taxon>Clostridia</taxon>
        <taxon>Peptostreptococcales</taxon>
        <taxon>Filifactoraceae</taxon>
        <taxon>Criibacterium</taxon>
    </lineage>
</organism>
<dbReference type="EMBL" id="VJXW01000006">
    <property type="protein sequence ID" value="TRW26903.1"/>
    <property type="molecule type" value="Genomic_DNA"/>
</dbReference>
<name>A0A552V8V4_9FIRM</name>
<reference evidence="2 3" key="1">
    <citation type="submission" date="2019-07" db="EMBL/GenBank/DDBJ databases">
        <title>Criibacterium bergeronii gen. nov., sp. nov. isolated from human clinical samples.</title>
        <authorList>
            <person name="Maheux A.F."/>
            <person name="Boudreau D.K."/>
            <person name="Berube E."/>
            <person name="Brodeur S."/>
            <person name="Bernard K.A."/>
            <person name="Abed J.Y."/>
            <person name="Ducrey E."/>
            <person name="Guay E.F."/>
            <person name="Raymond F."/>
            <person name="Corbeil J."/>
            <person name="Domingo M.-C."/>
            <person name="Roy P.H."/>
            <person name="Boissinot M."/>
            <person name="Tocheva E.I."/>
            <person name="Omar R.F."/>
        </authorList>
    </citation>
    <scope>NUCLEOTIDE SEQUENCE [LARGE SCALE GENOMIC DNA]</scope>
    <source>
        <strain evidence="2 3">CCRI-24246</strain>
    </source>
</reference>
<sequence>MKLLLKIYADYHTHTYYSDGKSTIEDNVKIAIARGLKTIGISDHGYKHYYFGVKYDNYAKIRAEIDALKEKYKNIEILMGTECNILDDKGNIDLDEHIASLVDYVIAGYHFGSKIYSLRSGTNLIGNYLKPLKFTQVEYNTRALINAMKNNDLFILAHPGDKGDVAIEEVAKIAMETNTILEINERHHNLTLEQLLKIKDYDLKFILSSDAHLAQNVGKVDGAIKRILASGLDLDKVVNIIK</sequence>
<dbReference type="Pfam" id="PF02811">
    <property type="entry name" value="PHP"/>
    <property type="match status" value="1"/>
</dbReference>
<comment type="caution">
    <text evidence="2">The sequence shown here is derived from an EMBL/GenBank/DDBJ whole genome shotgun (WGS) entry which is preliminary data.</text>
</comment>
<protein>
    <submittedName>
        <fullName evidence="2">PHP domain-containing protein</fullName>
    </submittedName>
</protein>
<dbReference type="SUPFAM" id="SSF89550">
    <property type="entry name" value="PHP domain-like"/>
    <property type="match status" value="1"/>
</dbReference>
<evidence type="ECO:0000259" key="1">
    <source>
        <dbReference type="SMART" id="SM00481"/>
    </source>
</evidence>
<dbReference type="GO" id="GO:0042578">
    <property type="term" value="F:phosphoric ester hydrolase activity"/>
    <property type="evidence" value="ECO:0007669"/>
    <property type="project" value="TreeGrafter"/>
</dbReference>
<dbReference type="Proteomes" id="UP000319424">
    <property type="component" value="Unassembled WGS sequence"/>
</dbReference>
<dbReference type="GO" id="GO:0005829">
    <property type="term" value="C:cytosol"/>
    <property type="evidence" value="ECO:0007669"/>
    <property type="project" value="TreeGrafter"/>
</dbReference>
<dbReference type="InterPro" id="IPR050243">
    <property type="entry name" value="PHP_phosphatase"/>
</dbReference>
<feature type="domain" description="Polymerase/histidinol phosphatase N-terminal" evidence="1">
    <location>
        <begin position="9"/>
        <end position="87"/>
    </location>
</feature>